<sequence>MKWEIYKTLEEASKKTAQYIVNELNLKPNLNLCLPTGSTPINCLNEMVKLYEEGKADFSKANIYNMDEYVGLGKTHPEGYYYFLQNHLYSKTNVDLAKTYSFDALDVDLNKQCKDYTNIFYKNGVMDVMYLGIGTDGHIAFNMPKEIHYLNAHLENLSSEALSANAKFFNNVDEVPTQAITIGIGMILKSKRIVLNAFGKSKAETIKQLYENPVIDPQLPATFLNLHEDLTIIIDKDAASLINEFK</sequence>
<dbReference type="Proteomes" id="UP000188605">
    <property type="component" value="Unassembled WGS sequence"/>
</dbReference>
<proteinExistence type="predicted"/>
<keyword evidence="2" id="KW-1185">Reference proteome</keyword>
<organism evidence="1 2">
    <name type="scientific">Candidatus Epulonipiscium fishelsonii</name>
    <dbReference type="NCBI Taxonomy" id="77094"/>
    <lineage>
        <taxon>Bacteria</taxon>
        <taxon>Bacillati</taxon>
        <taxon>Bacillota</taxon>
        <taxon>Clostridia</taxon>
        <taxon>Lachnospirales</taxon>
        <taxon>Lachnospiraceae</taxon>
        <taxon>Candidatus Epulonipiscium</taxon>
    </lineage>
</organism>
<accession>A0ACC8XFS4</accession>
<reference evidence="1" key="1">
    <citation type="submission" date="2016-08" db="EMBL/GenBank/DDBJ databases">
        <authorList>
            <person name="Ngugi D.K."/>
            <person name="Miyake S."/>
            <person name="Stingl U."/>
        </authorList>
    </citation>
    <scope>NUCLEOTIDE SEQUENCE</scope>
    <source>
        <strain evidence="1">SCG-B11WGA-EpuloA1</strain>
    </source>
</reference>
<protein>
    <submittedName>
        <fullName evidence="1">Uncharacterized protein</fullName>
    </submittedName>
</protein>
<comment type="caution">
    <text evidence="1">The sequence shown here is derived from an EMBL/GenBank/DDBJ whole genome shotgun (WGS) entry which is preliminary data.</text>
</comment>
<evidence type="ECO:0000313" key="1">
    <source>
        <dbReference type="EMBL" id="ONI42104.1"/>
    </source>
</evidence>
<name>A0ACC8XFS4_9FIRM</name>
<gene>
    <name evidence="1" type="ORF">AN396_02435</name>
</gene>
<dbReference type="EMBL" id="LJDB01000021">
    <property type="protein sequence ID" value="ONI42104.1"/>
    <property type="molecule type" value="Genomic_DNA"/>
</dbReference>
<evidence type="ECO:0000313" key="2">
    <source>
        <dbReference type="Proteomes" id="UP000188605"/>
    </source>
</evidence>